<comment type="caution">
    <text evidence="4">The sequence shown here is derived from an EMBL/GenBank/DDBJ whole genome shotgun (WGS) entry which is preliminary data.</text>
</comment>
<dbReference type="GeneID" id="33571607"/>
<dbReference type="EMBL" id="MCFF01000005">
    <property type="protein sequence ID" value="ORZ27024.1"/>
    <property type="molecule type" value="Genomic_DNA"/>
</dbReference>
<dbReference type="Proteomes" id="UP000193648">
    <property type="component" value="Unassembled WGS sequence"/>
</dbReference>
<organism evidence="4 5">
    <name type="scientific">Lobosporangium transversale</name>
    <dbReference type="NCBI Taxonomy" id="64571"/>
    <lineage>
        <taxon>Eukaryota</taxon>
        <taxon>Fungi</taxon>
        <taxon>Fungi incertae sedis</taxon>
        <taxon>Mucoromycota</taxon>
        <taxon>Mortierellomycotina</taxon>
        <taxon>Mortierellomycetes</taxon>
        <taxon>Mortierellales</taxon>
        <taxon>Mortierellaceae</taxon>
        <taxon>Lobosporangium</taxon>
    </lineage>
</organism>
<keyword evidence="1 4" id="KW-0378">Hydrolase</keyword>
<protein>
    <submittedName>
        <fullName evidence="4">NUDIX hydrolase domain-like protein</fullName>
    </submittedName>
</protein>
<feature type="domain" description="Nudix hydrolase" evidence="3">
    <location>
        <begin position="68"/>
        <end position="241"/>
    </location>
</feature>
<dbReference type="GO" id="GO:0016787">
    <property type="term" value="F:hydrolase activity"/>
    <property type="evidence" value="ECO:0007669"/>
    <property type="project" value="UniProtKB-KW"/>
</dbReference>
<dbReference type="PROSITE" id="PS51462">
    <property type="entry name" value="NUDIX"/>
    <property type="match status" value="1"/>
</dbReference>
<dbReference type="Gene3D" id="3.90.79.10">
    <property type="entry name" value="Nucleoside Triphosphate Pyrophosphohydrolase"/>
    <property type="match status" value="1"/>
</dbReference>
<dbReference type="Pfam" id="PF00293">
    <property type="entry name" value="NUDIX"/>
    <property type="match status" value="1"/>
</dbReference>
<dbReference type="FunCoup" id="A0A1Y2GYZ5">
    <property type="interactions" value="535"/>
</dbReference>
<feature type="compositionally biased region" description="Basic and acidic residues" evidence="2">
    <location>
        <begin position="84"/>
        <end position="94"/>
    </location>
</feature>
<dbReference type="InParanoid" id="A0A1Y2GYZ5"/>
<dbReference type="STRING" id="64571.A0A1Y2GYZ5"/>
<dbReference type="PROSITE" id="PS00893">
    <property type="entry name" value="NUDIX_BOX"/>
    <property type="match status" value="1"/>
</dbReference>
<dbReference type="SUPFAM" id="SSF55811">
    <property type="entry name" value="Nudix"/>
    <property type="match status" value="1"/>
</dbReference>
<evidence type="ECO:0000313" key="5">
    <source>
        <dbReference type="Proteomes" id="UP000193648"/>
    </source>
</evidence>
<name>A0A1Y2GYZ5_9FUNG</name>
<dbReference type="PANTHER" id="PTHR11839:SF1">
    <property type="entry name" value="ADP-SUGAR PYROPHOSPHATASE"/>
    <property type="match status" value="1"/>
</dbReference>
<reference evidence="4 5" key="1">
    <citation type="submission" date="2016-07" db="EMBL/GenBank/DDBJ databases">
        <title>Pervasive Adenine N6-methylation of Active Genes in Fungi.</title>
        <authorList>
            <consortium name="DOE Joint Genome Institute"/>
            <person name="Mondo S.J."/>
            <person name="Dannebaum R.O."/>
            <person name="Kuo R.C."/>
            <person name="Labutti K."/>
            <person name="Haridas S."/>
            <person name="Kuo A."/>
            <person name="Salamov A."/>
            <person name="Ahrendt S.R."/>
            <person name="Lipzen A."/>
            <person name="Sullivan W."/>
            <person name="Andreopoulos W.B."/>
            <person name="Clum A."/>
            <person name="Lindquist E."/>
            <person name="Daum C."/>
            <person name="Ramamoorthy G.K."/>
            <person name="Gryganskyi A."/>
            <person name="Culley D."/>
            <person name="Magnuson J.K."/>
            <person name="James T.Y."/>
            <person name="O'Malley M.A."/>
            <person name="Stajich J.E."/>
            <person name="Spatafora J.W."/>
            <person name="Visel A."/>
            <person name="Grigoriev I.V."/>
        </authorList>
    </citation>
    <scope>NUCLEOTIDE SEQUENCE [LARGE SCALE GENOMIC DNA]</scope>
    <source>
        <strain evidence="4 5">NRRL 3116</strain>
    </source>
</reference>
<evidence type="ECO:0000256" key="1">
    <source>
        <dbReference type="ARBA" id="ARBA00022801"/>
    </source>
</evidence>
<evidence type="ECO:0000259" key="3">
    <source>
        <dbReference type="PROSITE" id="PS51462"/>
    </source>
</evidence>
<sequence length="255" mass="28130">MTTQASIQLEKHLVDVEVIGDEKKGNGRWLSLHEVKFLDPSGIERSWEVCRRISAGTSNKSNKVPGTPSVDAVDVIPIIKTRCSQDKNKGHDQDQNQDQEQSEATHVALVIQYRPAMGAYTIEFPSGLIDANESSTEAALRELAEEVGYSEHLGHSVKVIKTLDPIAVAYEPGMTNSCSHVVIVEITMNHHQIFGSGSIRRPTPEDDEWSLQVVILPLKGLMNSLIELQSTAGESSKLVLDSRLYAWALGRELAY</sequence>
<evidence type="ECO:0000313" key="4">
    <source>
        <dbReference type="EMBL" id="ORZ27024.1"/>
    </source>
</evidence>
<dbReference type="GO" id="GO:0019693">
    <property type="term" value="P:ribose phosphate metabolic process"/>
    <property type="evidence" value="ECO:0007669"/>
    <property type="project" value="TreeGrafter"/>
</dbReference>
<dbReference type="GO" id="GO:0006753">
    <property type="term" value="P:nucleoside phosphate metabolic process"/>
    <property type="evidence" value="ECO:0007669"/>
    <property type="project" value="TreeGrafter"/>
</dbReference>
<dbReference type="AlphaFoldDB" id="A0A1Y2GYZ5"/>
<evidence type="ECO:0000256" key="2">
    <source>
        <dbReference type="SAM" id="MobiDB-lite"/>
    </source>
</evidence>
<proteinExistence type="predicted"/>
<dbReference type="InterPro" id="IPR000086">
    <property type="entry name" value="NUDIX_hydrolase_dom"/>
</dbReference>
<keyword evidence="5" id="KW-1185">Reference proteome</keyword>
<accession>A0A1Y2GYZ5</accession>
<gene>
    <name evidence="4" type="ORF">BCR41DRAFT_419441</name>
</gene>
<dbReference type="InterPro" id="IPR020084">
    <property type="entry name" value="NUDIX_hydrolase_CS"/>
</dbReference>
<dbReference type="PANTHER" id="PTHR11839">
    <property type="entry name" value="UDP/ADP-SUGAR PYROPHOSPHATASE"/>
    <property type="match status" value="1"/>
</dbReference>
<feature type="region of interest" description="Disordered" evidence="2">
    <location>
        <begin position="84"/>
        <end position="103"/>
    </location>
</feature>
<dbReference type="InterPro" id="IPR015797">
    <property type="entry name" value="NUDIX_hydrolase-like_dom_sf"/>
</dbReference>
<dbReference type="OrthoDB" id="10249920at2759"/>
<dbReference type="RefSeq" id="XP_021884771.1">
    <property type="nucleotide sequence ID" value="XM_022029764.1"/>
</dbReference>